<dbReference type="STRING" id="1223545.GS4_23_01230"/>
<dbReference type="EMBL" id="BANX01000023">
    <property type="protein sequence ID" value="GAC69326.1"/>
    <property type="molecule type" value="Genomic_DNA"/>
</dbReference>
<dbReference type="Proteomes" id="UP000011666">
    <property type="component" value="Unassembled WGS sequence"/>
</dbReference>
<comment type="caution">
    <text evidence="1">The sequence shown here is derived from an EMBL/GenBank/DDBJ whole genome shotgun (WGS) entry which is preliminary data.</text>
</comment>
<accession>M0QM02</accession>
<sequence length="280" mass="31061">MPHAIRRVPPNPTTDYRGGWVSTVTPLNTVKADAIVATQLFEATKWAALFEGMGLEFVGGGSQWRPTAATVEGFNPFDFSGKKNGSACSLTWRWRCDGRDATATLKRLQIPVECLTVGADEVFLPGRLHRIEVRDGPGSPDGPSTELTYWNSTSPYFYRWASRQKITDESLGTVRDVYRFNARAVGTDQIGYAHPFRLVWRLRDADILERTWYFTLGQGHRHPTDALAIGTRSAHGTIVTSPHTGDYHCADDGKVTPLDATTVRDCDSAFDDRHDSTVAI</sequence>
<keyword evidence="2" id="KW-1185">Reference proteome</keyword>
<proteinExistence type="predicted"/>
<organism evidence="1 2">
    <name type="scientific">Gordonia soli NBRC 108243</name>
    <dbReference type="NCBI Taxonomy" id="1223545"/>
    <lineage>
        <taxon>Bacteria</taxon>
        <taxon>Bacillati</taxon>
        <taxon>Actinomycetota</taxon>
        <taxon>Actinomycetes</taxon>
        <taxon>Mycobacteriales</taxon>
        <taxon>Gordoniaceae</taxon>
        <taxon>Gordonia</taxon>
    </lineage>
</organism>
<dbReference type="AlphaFoldDB" id="M0QM02"/>
<evidence type="ECO:0000313" key="2">
    <source>
        <dbReference type="Proteomes" id="UP000011666"/>
    </source>
</evidence>
<name>M0QM02_9ACTN</name>
<dbReference type="RefSeq" id="WP_007622281.1">
    <property type="nucleotide sequence ID" value="NZ_BANX01000023.1"/>
</dbReference>
<gene>
    <name evidence="1" type="ORF">GS4_23_01230</name>
</gene>
<evidence type="ECO:0000313" key="1">
    <source>
        <dbReference type="EMBL" id="GAC69326.1"/>
    </source>
</evidence>
<reference evidence="1 2" key="1">
    <citation type="submission" date="2013-01" db="EMBL/GenBank/DDBJ databases">
        <title>Whole genome shotgun sequence of Gordonia soli NBRC 108243.</title>
        <authorList>
            <person name="Isaki-Nakamura S."/>
            <person name="Hosoyama A."/>
            <person name="Tsuchikane K."/>
            <person name="Ando Y."/>
            <person name="Baba S."/>
            <person name="Ohji S."/>
            <person name="Hamada M."/>
            <person name="Tamura T."/>
            <person name="Yamazoe A."/>
            <person name="Yamazaki S."/>
            <person name="Fujita N."/>
        </authorList>
    </citation>
    <scope>NUCLEOTIDE SEQUENCE [LARGE SCALE GENOMIC DNA]</scope>
    <source>
        <strain evidence="1 2">NBRC 108243</strain>
    </source>
</reference>
<protein>
    <submittedName>
        <fullName evidence="1">Uncharacterized protein</fullName>
    </submittedName>
</protein>